<dbReference type="RefSeq" id="WP_150208211.1">
    <property type="nucleotide sequence ID" value="NZ_CP029190.1"/>
</dbReference>
<dbReference type="Proteomes" id="UP000325211">
    <property type="component" value="Chromosome"/>
</dbReference>
<organism evidence="1 2">
    <name type="scientific">Streptomyces venezuelae</name>
    <dbReference type="NCBI Taxonomy" id="54571"/>
    <lineage>
        <taxon>Bacteria</taxon>
        <taxon>Bacillati</taxon>
        <taxon>Actinomycetota</taxon>
        <taxon>Actinomycetes</taxon>
        <taxon>Kitasatosporales</taxon>
        <taxon>Streptomycetaceae</taxon>
        <taxon>Streptomyces</taxon>
    </lineage>
</organism>
<name>A0A5P2D0N8_STRVZ</name>
<protein>
    <submittedName>
        <fullName evidence="1">Uncharacterized protein</fullName>
    </submittedName>
</protein>
<gene>
    <name evidence="1" type="ORF">DEJ50_13505</name>
</gene>
<evidence type="ECO:0000313" key="2">
    <source>
        <dbReference type="Proteomes" id="UP000325211"/>
    </source>
</evidence>
<accession>A0A5P2D0N8</accession>
<proteinExistence type="predicted"/>
<dbReference type="EMBL" id="CP029190">
    <property type="protein sequence ID" value="QES48692.1"/>
    <property type="molecule type" value="Genomic_DNA"/>
</dbReference>
<evidence type="ECO:0000313" key="1">
    <source>
        <dbReference type="EMBL" id="QES48692.1"/>
    </source>
</evidence>
<dbReference type="AlphaFoldDB" id="A0A5P2D0N8"/>
<sequence>MRRATGGSPAALLALVVGVLLLVGGPAAIGWATDRPEPDTDPSCRTVAFMSMVGLEPDCR</sequence>
<reference evidence="1 2" key="1">
    <citation type="submission" date="2018-05" db="EMBL/GenBank/DDBJ databases">
        <title>Streptomyces venezuelae.</title>
        <authorList>
            <person name="Kim W."/>
            <person name="Lee N."/>
            <person name="Cho B.-K."/>
        </authorList>
    </citation>
    <scope>NUCLEOTIDE SEQUENCE [LARGE SCALE GENOMIC DNA]</scope>
    <source>
        <strain evidence="1 2">ATCC 21782</strain>
    </source>
</reference>